<accession>A0A0U4VS41</accession>
<dbReference type="InterPro" id="IPR011006">
    <property type="entry name" value="CheY-like_superfamily"/>
</dbReference>
<dbReference type="SMART" id="SM00448">
    <property type="entry name" value="REC"/>
    <property type="match status" value="1"/>
</dbReference>
<dbReference type="InterPro" id="IPR001789">
    <property type="entry name" value="Sig_transdc_resp-reg_receiver"/>
</dbReference>
<evidence type="ECO:0000313" key="4">
    <source>
        <dbReference type="EMBL" id="ALZ86096.1"/>
    </source>
</evidence>
<gene>
    <name evidence="4" type="ORF">APT59_18515</name>
</gene>
<dbReference type="OrthoDB" id="9784719at2"/>
<dbReference type="AlphaFoldDB" id="A0A0U4VS41"/>
<keyword evidence="4" id="KW-0418">Kinase</keyword>
<name>A0A0U4VS41_9PSED</name>
<dbReference type="GO" id="GO:0016301">
    <property type="term" value="F:kinase activity"/>
    <property type="evidence" value="ECO:0007669"/>
    <property type="project" value="UniProtKB-KW"/>
</dbReference>
<keyword evidence="4" id="KW-0808">Transferase</keyword>
<dbReference type="PROSITE" id="PS50110">
    <property type="entry name" value="RESPONSE_REGULATORY"/>
    <property type="match status" value="1"/>
</dbReference>
<feature type="domain" description="Response regulatory" evidence="3">
    <location>
        <begin position="12"/>
        <end position="126"/>
    </location>
</feature>
<protein>
    <submittedName>
        <fullName evidence="4">Histidine kinase</fullName>
    </submittedName>
</protein>
<dbReference type="InterPro" id="IPR050595">
    <property type="entry name" value="Bact_response_regulator"/>
</dbReference>
<proteinExistence type="predicted"/>
<dbReference type="RefSeq" id="WP_059316203.1">
    <property type="nucleotide sequence ID" value="NZ_CP013987.1"/>
</dbReference>
<evidence type="ECO:0000313" key="5">
    <source>
        <dbReference type="Proteomes" id="UP000064137"/>
    </source>
</evidence>
<dbReference type="Pfam" id="PF00072">
    <property type="entry name" value="Response_reg"/>
    <property type="match status" value="1"/>
</dbReference>
<organism evidence="4 5">
    <name type="scientific">Pseudomonas oryzihabitans</name>
    <dbReference type="NCBI Taxonomy" id="47885"/>
    <lineage>
        <taxon>Bacteria</taxon>
        <taxon>Pseudomonadati</taxon>
        <taxon>Pseudomonadota</taxon>
        <taxon>Gammaproteobacteria</taxon>
        <taxon>Pseudomonadales</taxon>
        <taxon>Pseudomonadaceae</taxon>
        <taxon>Pseudomonas</taxon>
    </lineage>
</organism>
<evidence type="ECO:0000256" key="2">
    <source>
        <dbReference type="PROSITE-ProRule" id="PRU00169"/>
    </source>
</evidence>
<dbReference type="GO" id="GO:0000160">
    <property type="term" value="P:phosphorelay signal transduction system"/>
    <property type="evidence" value="ECO:0007669"/>
    <property type="project" value="InterPro"/>
</dbReference>
<dbReference type="PANTHER" id="PTHR44591">
    <property type="entry name" value="STRESS RESPONSE REGULATOR PROTEIN 1"/>
    <property type="match status" value="1"/>
</dbReference>
<evidence type="ECO:0000256" key="1">
    <source>
        <dbReference type="ARBA" id="ARBA00022553"/>
    </source>
</evidence>
<sequence>MTDVVSSAAVTTVLVVEDDPVLRSLATEVFEMEGYAVQSFDTADAAWCWFEADPLPPDLLFTDVRMPGQLDGLALAKQVRQRFPQLPILVSSGYTGQQYAEREDRALFLPKPWTIDQLLKACGQLGV</sequence>
<dbReference type="Gene3D" id="3.40.50.2300">
    <property type="match status" value="1"/>
</dbReference>
<dbReference type="PANTHER" id="PTHR44591:SF3">
    <property type="entry name" value="RESPONSE REGULATORY DOMAIN-CONTAINING PROTEIN"/>
    <property type="match status" value="1"/>
</dbReference>
<keyword evidence="1 2" id="KW-0597">Phosphoprotein</keyword>
<evidence type="ECO:0000259" key="3">
    <source>
        <dbReference type="PROSITE" id="PS50110"/>
    </source>
</evidence>
<dbReference type="EMBL" id="CP013987">
    <property type="protein sequence ID" value="ALZ86096.1"/>
    <property type="molecule type" value="Genomic_DNA"/>
</dbReference>
<reference evidence="4 5" key="1">
    <citation type="submission" date="2016-01" db="EMBL/GenBank/DDBJ databases">
        <title>Annotation of Pseudomonas oryzihabitans USDA-ARS-USMARC-56511.</title>
        <authorList>
            <person name="Harhay G.P."/>
            <person name="Harhay D.M."/>
            <person name="Smith T.P.L."/>
            <person name="Bono J.L."/>
            <person name="Heaton M.P."/>
            <person name="Clawson M.L."/>
            <person name="Chitko-Mckown C.G."/>
            <person name="Capik S.F."/>
            <person name="DeDonder K.D."/>
            <person name="Apley M.D."/>
            <person name="Lubbers B.V."/>
            <person name="White B.J."/>
            <person name="Larson R.L."/>
        </authorList>
    </citation>
    <scope>NUCLEOTIDE SEQUENCE [LARGE SCALE GENOMIC DNA]</scope>
    <source>
        <strain evidence="4 5">USDA-ARS-USMARC-56511</strain>
    </source>
</reference>
<dbReference type="KEGG" id="por:APT59_18515"/>
<dbReference type="Proteomes" id="UP000064137">
    <property type="component" value="Chromosome"/>
</dbReference>
<dbReference type="SUPFAM" id="SSF52172">
    <property type="entry name" value="CheY-like"/>
    <property type="match status" value="1"/>
</dbReference>
<dbReference type="CDD" id="cd00156">
    <property type="entry name" value="REC"/>
    <property type="match status" value="1"/>
</dbReference>
<feature type="modified residue" description="4-aspartylphosphate" evidence="2">
    <location>
        <position position="63"/>
    </location>
</feature>